<protein>
    <recommendedName>
        <fullName evidence="6">SMODS-associating 2TM beta-strand rich effector domain-containing protein</fullName>
    </recommendedName>
</protein>
<sequence>MLDHEYSLLGGFNRVRIGQILAIGASLISGLLIFILLYFVDIAGRWGIPVNVPPMVFALLGAGSVFTFLYWVFNRYLWRCHLLSHLLNVPDLHGEWHCLGKTLNAQGEVTRDWSGTITIAQCWDKIRLQLKTSTSTSNSICAALMYDEMNGYRILYNYRNDPKMGVTELTTHIGFADLWIDKNAQTGEASYFNGRGRTTFGTFTLKRKNHR</sequence>
<feature type="domain" description="Cap1-like TM helices" evidence="3">
    <location>
        <begin position="17"/>
        <end position="79"/>
    </location>
</feature>
<name>A0A7U0NAL1_SERPR</name>
<evidence type="ECO:0000313" key="4">
    <source>
        <dbReference type="EMBL" id="QQX55523.1"/>
    </source>
</evidence>
<reference evidence="4 5" key="1">
    <citation type="submission" date="2021-01" db="EMBL/GenBank/DDBJ databases">
        <title>Chromosome sequence of Serratia proteamaculans strain 94 rif-r, isolated from spoiled beef.</title>
        <authorList>
            <person name="Zaytseva Y.V."/>
            <person name="Iablokov S.N."/>
            <person name="Klyukina A."/>
        </authorList>
    </citation>
    <scope>NUCLEOTIDE SEQUENCE [LARGE SCALE GENOMIC DNA]</scope>
    <source>
        <strain evidence="4 5">94 rif-r</strain>
    </source>
</reference>
<accession>A0A7U0NAL1</accession>
<proteinExistence type="predicted"/>
<evidence type="ECO:0000313" key="5">
    <source>
        <dbReference type="Proteomes" id="UP000596176"/>
    </source>
</evidence>
<keyword evidence="1" id="KW-1133">Transmembrane helix</keyword>
<dbReference type="InterPro" id="IPR041208">
    <property type="entry name" value="Cap15"/>
</dbReference>
<evidence type="ECO:0000259" key="2">
    <source>
        <dbReference type="Pfam" id="PF18153"/>
    </source>
</evidence>
<evidence type="ECO:0008006" key="6">
    <source>
        <dbReference type="Google" id="ProtNLM"/>
    </source>
</evidence>
<keyword evidence="1" id="KW-0472">Membrane</keyword>
<gene>
    <name evidence="4" type="ORF">JKX24_11160</name>
</gene>
<dbReference type="EMBL" id="CP068391">
    <property type="protein sequence ID" value="QQX55523.1"/>
    <property type="molecule type" value="Genomic_DNA"/>
</dbReference>
<dbReference type="RefSeq" id="WP_116928081.1">
    <property type="nucleotide sequence ID" value="NZ_CP068391.1"/>
</dbReference>
<feature type="domain" description="CD-NTase-associated protein 15" evidence="2">
    <location>
        <begin position="88"/>
        <end position="207"/>
    </location>
</feature>
<evidence type="ECO:0000256" key="1">
    <source>
        <dbReference type="SAM" id="Phobius"/>
    </source>
</evidence>
<dbReference type="Proteomes" id="UP000596176">
    <property type="component" value="Chromosome"/>
</dbReference>
<feature type="transmembrane region" description="Helical" evidence="1">
    <location>
        <begin position="20"/>
        <end position="40"/>
    </location>
</feature>
<evidence type="ECO:0000259" key="3">
    <source>
        <dbReference type="Pfam" id="PF23471"/>
    </source>
</evidence>
<dbReference type="AlphaFoldDB" id="A0A7U0NAL1"/>
<dbReference type="Pfam" id="PF18153">
    <property type="entry name" value="Cap15_CD_rec"/>
    <property type="match status" value="1"/>
</dbReference>
<keyword evidence="1" id="KW-0812">Transmembrane</keyword>
<dbReference type="Pfam" id="PF23471">
    <property type="entry name" value="Cap15_TM"/>
    <property type="match status" value="1"/>
</dbReference>
<dbReference type="InterPro" id="IPR056338">
    <property type="entry name" value="Cap15-like_TM"/>
</dbReference>
<organism evidence="4 5">
    <name type="scientific">Serratia proteamaculans</name>
    <dbReference type="NCBI Taxonomy" id="28151"/>
    <lineage>
        <taxon>Bacteria</taxon>
        <taxon>Pseudomonadati</taxon>
        <taxon>Pseudomonadota</taxon>
        <taxon>Gammaproteobacteria</taxon>
        <taxon>Enterobacterales</taxon>
        <taxon>Yersiniaceae</taxon>
        <taxon>Serratia</taxon>
    </lineage>
</organism>
<feature type="transmembrane region" description="Helical" evidence="1">
    <location>
        <begin position="52"/>
        <end position="73"/>
    </location>
</feature>